<feature type="region of interest" description="Disordered" evidence="1">
    <location>
        <begin position="14"/>
        <end position="65"/>
    </location>
</feature>
<dbReference type="Proteomes" id="UP000595437">
    <property type="component" value="Chromosome 19"/>
</dbReference>
<evidence type="ECO:0000313" key="3">
    <source>
        <dbReference type="EMBL" id="QQP32931.1"/>
    </source>
</evidence>
<proteinExistence type="predicted"/>
<evidence type="ECO:0000256" key="1">
    <source>
        <dbReference type="SAM" id="MobiDB-lite"/>
    </source>
</evidence>
<sequence>MNFDDINEAVATKIEEEEKDVQSSQGGVRRSFRTRRRKELPDFELGGGSDLDSPPPFIKTEPLDESDIPESIVVTYRK</sequence>
<dbReference type="AlphaFoldDB" id="A0A7T8JTN4"/>
<reference evidence="4" key="1">
    <citation type="submission" date="2021-01" db="EMBL/GenBank/DDBJ databases">
        <title>Caligus Genome Assembly.</title>
        <authorList>
            <person name="Gallardo-Escarate C."/>
        </authorList>
    </citation>
    <scope>NUCLEOTIDE SEQUENCE [LARGE SCALE GENOMIC DNA]</scope>
</reference>
<dbReference type="Proteomes" id="UP000595437">
    <property type="component" value="Chromosome 20"/>
</dbReference>
<accession>A0A7T8JTN4</accession>
<gene>
    <name evidence="3" type="ORF">FKW44_024126</name>
    <name evidence="2" type="ORF">FKW44_024870</name>
</gene>
<name>A0A7T8JTN4_CALRO</name>
<reference evidence="3" key="2">
    <citation type="journal article" name="Sci. Data">
        <title>Chromosome-scale genome assembly of the sea louse Caligus rogercresseyi by SMRT sequencing and Hi-C analysis.</title>
        <authorList>
            <person name="Gallardo-Escarate C."/>
            <person name="Valenzuela-Munoz V."/>
            <person name="Nunez-Acuna G."/>
            <person name="Valenzuela-Miranda D."/>
            <person name="Goncalves A.T."/>
            <person name="Escobar-Sepulveda H."/>
            <person name="Liachko I."/>
            <person name="Nelson B."/>
            <person name="Roberts S."/>
            <person name="Warren W."/>
        </authorList>
    </citation>
    <scope>NUCLEOTIDE SEQUENCE</scope>
    <source>
        <tissue evidence="3">Whole tissue</tissue>
    </source>
</reference>
<dbReference type="OrthoDB" id="6396005at2759"/>
<dbReference type="EMBL" id="CP045909">
    <property type="protein sequence ID" value="QQP32532.1"/>
    <property type="molecule type" value="Genomic_DNA"/>
</dbReference>
<evidence type="ECO:0000313" key="4">
    <source>
        <dbReference type="Proteomes" id="UP000595437"/>
    </source>
</evidence>
<protein>
    <submittedName>
        <fullName evidence="3">Uncharacterized protein</fullName>
    </submittedName>
</protein>
<dbReference type="EMBL" id="CP045908">
    <property type="protein sequence ID" value="QQP32931.1"/>
    <property type="molecule type" value="Genomic_DNA"/>
</dbReference>
<organism evidence="3 4">
    <name type="scientific">Caligus rogercresseyi</name>
    <name type="common">Sea louse</name>
    <dbReference type="NCBI Taxonomy" id="217165"/>
    <lineage>
        <taxon>Eukaryota</taxon>
        <taxon>Metazoa</taxon>
        <taxon>Ecdysozoa</taxon>
        <taxon>Arthropoda</taxon>
        <taxon>Crustacea</taxon>
        <taxon>Multicrustacea</taxon>
        <taxon>Hexanauplia</taxon>
        <taxon>Copepoda</taxon>
        <taxon>Siphonostomatoida</taxon>
        <taxon>Caligidae</taxon>
        <taxon>Caligus</taxon>
    </lineage>
</organism>
<evidence type="ECO:0000313" key="2">
    <source>
        <dbReference type="EMBL" id="QQP32532.1"/>
    </source>
</evidence>
<keyword evidence="4" id="KW-1185">Reference proteome</keyword>